<evidence type="ECO:0000256" key="1">
    <source>
        <dbReference type="SAM" id="Coils"/>
    </source>
</evidence>
<proteinExistence type="predicted"/>
<name>A0A8W8IVQ2_MAGGI</name>
<protein>
    <submittedName>
        <fullName evidence="3">Uncharacterized protein</fullName>
    </submittedName>
</protein>
<dbReference type="EnsemblMetazoa" id="G15612.1">
    <property type="protein sequence ID" value="G15612.1:cds"/>
    <property type="gene ID" value="G15612"/>
</dbReference>
<dbReference type="SMR" id="A0A8W8IVQ2"/>
<keyword evidence="4" id="KW-1185">Reference proteome</keyword>
<keyword evidence="1" id="KW-0175">Coiled coil</keyword>
<organism evidence="3 4">
    <name type="scientific">Magallana gigas</name>
    <name type="common">Pacific oyster</name>
    <name type="synonym">Crassostrea gigas</name>
    <dbReference type="NCBI Taxonomy" id="29159"/>
    <lineage>
        <taxon>Eukaryota</taxon>
        <taxon>Metazoa</taxon>
        <taxon>Spiralia</taxon>
        <taxon>Lophotrochozoa</taxon>
        <taxon>Mollusca</taxon>
        <taxon>Bivalvia</taxon>
        <taxon>Autobranchia</taxon>
        <taxon>Pteriomorphia</taxon>
        <taxon>Ostreida</taxon>
        <taxon>Ostreoidea</taxon>
        <taxon>Ostreidae</taxon>
        <taxon>Magallana</taxon>
    </lineage>
</organism>
<accession>A0A8W8IVQ2</accession>
<feature type="transmembrane region" description="Helical" evidence="2">
    <location>
        <begin position="144"/>
        <end position="168"/>
    </location>
</feature>
<dbReference type="Proteomes" id="UP000005408">
    <property type="component" value="Unassembled WGS sequence"/>
</dbReference>
<sequence length="487" mass="56537">MGLAQAQICSESIATPHVVQKCPMNREEWERASQKKKCSEIQKYDNCRNVEYHCLVNEFRNETIEVCTDPWYLQGYCPIYLENGVKNDYTKMCMNNAYPCNCSNQYRSTEAYKWQCCFNVKNVSSGKWNITVTDSDKYSNLNTLIVAVWMLLAIILLLMLLCAFGFVYQRRLDCKGKPEEKNQEVLRERVEKMQKEMKDLKKLIDLIYGKGIWDLDFKLKCADRKIITMEKMMFVDVEYADTADLKTKATEVENKLRPLLQKLQEIGHGLGKTDDKLLHPLHNNQIEDEPEPEEEASESPAASNAMETVENGVDEDMHFPDDKKYKKDDEAQKWKAEDLATQEQFLKSYMKKKKGKDSLLLDVSDYTNGASSNNGKNIKDDKKELASEEKPFIKKLDDLMVQTEKLLWDVAKLRKDIDKFLSPGLLDAIEEGLNEVEANIDILSESYHLSDVRTRRPHISREKKLAELYKLYGDVKEKYNNLKRRVG</sequence>
<keyword evidence="2" id="KW-0812">Transmembrane</keyword>
<dbReference type="AlphaFoldDB" id="A0A8W8IVQ2"/>
<evidence type="ECO:0000256" key="2">
    <source>
        <dbReference type="SAM" id="Phobius"/>
    </source>
</evidence>
<reference evidence="3" key="1">
    <citation type="submission" date="2022-08" db="UniProtKB">
        <authorList>
            <consortium name="EnsemblMetazoa"/>
        </authorList>
    </citation>
    <scope>IDENTIFICATION</scope>
    <source>
        <strain evidence="3">05x7-T-G4-1.051#20</strain>
    </source>
</reference>
<evidence type="ECO:0000313" key="4">
    <source>
        <dbReference type="Proteomes" id="UP000005408"/>
    </source>
</evidence>
<feature type="coiled-coil region" evidence="1">
    <location>
        <begin position="183"/>
        <end position="210"/>
    </location>
</feature>
<evidence type="ECO:0000313" key="3">
    <source>
        <dbReference type="EnsemblMetazoa" id="G15612.1:cds"/>
    </source>
</evidence>
<keyword evidence="2" id="KW-0472">Membrane</keyword>
<keyword evidence="2" id="KW-1133">Transmembrane helix</keyword>
<feature type="coiled-coil region" evidence="1">
    <location>
        <begin position="426"/>
        <end position="485"/>
    </location>
</feature>